<accession>A0A816B6Q2</accession>
<gene>
    <name evidence="2" type="ORF">JXQ802_LOCUS48783</name>
    <name evidence="1" type="ORF">PYM288_LOCUS32750</name>
</gene>
<organism evidence="2 3">
    <name type="scientific">Rotaria sordida</name>
    <dbReference type="NCBI Taxonomy" id="392033"/>
    <lineage>
        <taxon>Eukaryota</taxon>
        <taxon>Metazoa</taxon>
        <taxon>Spiralia</taxon>
        <taxon>Gnathifera</taxon>
        <taxon>Rotifera</taxon>
        <taxon>Eurotatoria</taxon>
        <taxon>Bdelloidea</taxon>
        <taxon>Philodinida</taxon>
        <taxon>Philodinidae</taxon>
        <taxon>Rotaria</taxon>
    </lineage>
</organism>
<reference evidence="2" key="1">
    <citation type="submission" date="2021-02" db="EMBL/GenBank/DDBJ databases">
        <authorList>
            <person name="Nowell W R."/>
        </authorList>
    </citation>
    <scope>NUCLEOTIDE SEQUENCE</scope>
</reference>
<dbReference type="Proteomes" id="UP000663854">
    <property type="component" value="Unassembled WGS sequence"/>
</dbReference>
<evidence type="ECO:0000313" key="3">
    <source>
        <dbReference type="Proteomes" id="UP000663870"/>
    </source>
</evidence>
<dbReference type="SUPFAM" id="SSF64484">
    <property type="entry name" value="beta and beta-prime subunits of DNA dependent RNA-polymerase"/>
    <property type="match status" value="1"/>
</dbReference>
<protein>
    <submittedName>
        <fullName evidence="2">Uncharacterized protein</fullName>
    </submittedName>
</protein>
<sequence length="152" mass="17211">MKTINYYPSDTTIGSLPFSNYISEEIRCLSVKEFTSSQAIDHLGALVSDSPYDLALGSFDKKMIANEKNKIDINDESIDNVDDQEEVLIKMMSRPMYLTPLDLLKHLEKISTNEREVLAISPVLPSKFRLNRSSSLINRLPGTTNEEKLNKL</sequence>
<evidence type="ECO:0000313" key="1">
    <source>
        <dbReference type="EMBL" id="CAF1358308.1"/>
    </source>
</evidence>
<dbReference type="EMBL" id="CAJNOH010004064">
    <property type="protein sequence ID" value="CAF1358308.1"/>
    <property type="molecule type" value="Genomic_DNA"/>
</dbReference>
<name>A0A816B6Q2_9BILA</name>
<proteinExistence type="predicted"/>
<dbReference type="Proteomes" id="UP000663870">
    <property type="component" value="Unassembled WGS sequence"/>
</dbReference>
<dbReference type="AlphaFoldDB" id="A0A816B6Q2"/>
<comment type="caution">
    <text evidence="2">The sequence shown here is derived from an EMBL/GenBank/DDBJ whole genome shotgun (WGS) entry which is preliminary data.</text>
</comment>
<keyword evidence="3" id="KW-1185">Reference proteome</keyword>
<dbReference type="EMBL" id="CAJNOL010005453">
    <property type="protein sequence ID" value="CAF1605365.1"/>
    <property type="molecule type" value="Genomic_DNA"/>
</dbReference>
<evidence type="ECO:0000313" key="2">
    <source>
        <dbReference type="EMBL" id="CAF1605365.1"/>
    </source>
</evidence>